<dbReference type="PRINTS" id="PR00081">
    <property type="entry name" value="GDHRDH"/>
</dbReference>
<sequence>MDLGLQGKYALVAGGSRGIGKAIALELAREGADVVICSRNATELGKTASEINATTGQRIFPLVMDVTKTSDVNKTISEAARKLGGIHILINSAALPGGSPNAIGPIETVNDTSLLYDFDVKYVGALRCCRAAIPFMKKEGWGRIVNISGGNARVAGNLSGGARNISLVHLTKTLSDQLGRYGITVNCIHPGTTRTERTSGLLLERAKEEGITPQQVEKADFGAESSITNSIGRMVDSEEIGYLTAFLASDKAWAITGEVIGAGGGTGKAVYY</sequence>
<dbReference type="Pfam" id="PF13561">
    <property type="entry name" value="adh_short_C2"/>
    <property type="match status" value="1"/>
</dbReference>
<dbReference type="EMBL" id="UINC01019308">
    <property type="protein sequence ID" value="SVA81708.1"/>
    <property type="molecule type" value="Genomic_DNA"/>
</dbReference>
<dbReference type="InterPro" id="IPR050259">
    <property type="entry name" value="SDR"/>
</dbReference>
<dbReference type="SUPFAM" id="SSF51735">
    <property type="entry name" value="NAD(P)-binding Rossmann-fold domains"/>
    <property type="match status" value="1"/>
</dbReference>
<dbReference type="InterPro" id="IPR036291">
    <property type="entry name" value="NAD(P)-bd_dom_sf"/>
</dbReference>
<gene>
    <name evidence="2" type="ORF">METZ01_LOCUS134562</name>
</gene>
<dbReference type="InterPro" id="IPR002347">
    <property type="entry name" value="SDR_fam"/>
</dbReference>
<dbReference type="AlphaFoldDB" id="A0A381YXF1"/>
<dbReference type="PANTHER" id="PTHR42879">
    <property type="entry name" value="3-OXOACYL-(ACYL-CARRIER-PROTEIN) REDUCTASE"/>
    <property type="match status" value="1"/>
</dbReference>
<reference evidence="2" key="1">
    <citation type="submission" date="2018-05" db="EMBL/GenBank/DDBJ databases">
        <authorList>
            <person name="Lanie J.A."/>
            <person name="Ng W.-L."/>
            <person name="Kazmierczak K.M."/>
            <person name="Andrzejewski T.M."/>
            <person name="Davidsen T.M."/>
            <person name="Wayne K.J."/>
            <person name="Tettelin H."/>
            <person name="Glass J.I."/>
            <person name="Rusch D."/>
            <person name="Podicherti R."/>
            <person name="Tsui H.-C.T."/>
            <person name="Winkler M.E."/>
        </authorList>
    </citation>
    <scope>NUCLEOTIDE SEQUENCE</scope>
</reference>
<dbReference type="Gene3D" id="3.40.50.720">
    <property type="entry name" value="NAD(P)-binding Rossmann-like Domain"/>
    <property type="match status" value="1"/>
</dbReference>
<name>A0A381YXF1_9ZZZZ</name>
<dbReference type="FunFam" id="3.40.50.720:FF:000084">
    <property type="entry name" value="Short-chain dehydrogenase reductase"/>
    <property type="match status" value="1"/>
</dbReference>
<comment type="similarity">
    <text evidence="1">Belongs to the short-chain dehydrogenases/reductases (SDR) family.</text>
</comment>
<protein>
    <recommendedName>
        <fullName evidence="3">Short-chain dehydrogenase/reductase SDR</fullName>
    </recommendedName>
</protein>
<evidence type="ECO:0008006" key="3">
    <source>
        <dbReference type="Google" id="ProtNLM"/>
    </source>
</evidence>
<organism evidence="2">
    <name type="scientific">marine metagenome</name>
    <dbReference type="NCBI Taxonomy" id="408172"/>
    <lineage>
        <taxon>unclassified sequences</taxon>
        <taxon>metagenomes</taxon>
        <taxon>ecological metagenomes</taxon>
    </lineage>
</organism>
<accession>A0A381YXF1</accession>
<evidence type="ECO:0000256" key="1">
    <source>
        <dbReference type="ARBA" id="ARBA00006484"/>
    </source>
</evidence>
<proteinExistence type="inferred from homology"/>
<dbReference type="PANTHER" id="PTHR42879:SF6">
    <property type="entry name" value="NADPH-DEPENDENT REDUCTASE BACG"/>
    <property type="match status" value="1"/>
</dbReference>
<evidence type="ECO:0000313" key="2">
    <source>
        <dbReference type="EMBL" id="SVA81708.1"/>
    </source>
</evidence>